<dbReference type="AlphaFoldDB" id="A0A517QCS3"/>
<reference evidence="2 3" key="1">
    <citation type="submission" date="2019-03" db="EMBL/GenBank/DDBJ databases">
        <title>Deep-cultivation of Planctomycetes and their phenomic and genomic characterization uncovers novel biology.</title>
        <authorList>
            <person name="Wiegand S."/>
            <person name="Jogler M."/>
            <person name="Boedeker C."/>
            <person name="Pinto D."/>
            <person name="Vollmers J."/>
            <person name="Rivas-Marin E."/>
            <person name="Kohn T."/>
            <person name="Peeters S.H."/>
            <person name="Heuer A."/>
            <person name="Rast P."/>
            <person name="Oberbeckmann S."/>
            <person name="Bunk B."/>
            <person name="Jeske O."/>
            <person name="Meyerdierks A."/>
            <person name="Storesund J.E."/>
            <person name="Kallscheuer N."/>
            <person name="Luecker S."/>
            <person name="Lage O.M."/>
            <person name="Pohl T."/>
            <person name="Merkel B.J."/>
            <person name="Hornburger P."/>
            <person name="Mueller R.-W."/>
            <person name="Bruemmer F."/>
            <person name="Labrenz M."/>
            <person name="Spormann A.M."/>
            <person name="Op den Camp H."/>
            <person name="Overmann J."/>
            <person name="Amann R."/>
            <person name="Jetten M.S.M."/>
            <person name="Mascher T."/>
            <person name="Medema M.H."/>
            <person name="Devos D.P."/>
            <person name="Kaster A.-K."/>
            <person name="Ovreas L."/>
            <person name="Rohde M."/>
            <person name="Galperin M.Y."/>
            <person name="Jogler C."/>
        </authorList>
    </citation>
    <scope>NUCLEOTIDE SEQUENCE [LARGE SCALE GENOMIC DNA]</scope>
    <source>
        <strain evidence="2 3">Enr10</strain>
    </source>
</reference>
<name>A0A517QCS3_9PLAN</name>
<keyword evidence="3" id="KW-1185">Reference proteome</keyword>
<dbReference type="RefSeq" id="WP_145451519.1">
    <property type="nucleotide sequence ID" value="NZ_CP037421.1"/>
</dbReference>
<evidence type="ECO:0000313" key="2">
    <source>
        <dbReference type="EMBL" id="QDT29428.1"/>
    </source>
</evidence>
<dbReference type="GO" id="GO:0035438">
    <property type="term" value="F:cyclic-di-GMP binding"/>
    <property type="evidence" value="ECO:0007669"/>
    <property type="project" value="InterPro"/>
</dbReference>
<dbReference type="InterPro" id="IPR009875">
    <property type="entry name" value="PilZ_domain"/>
</dbReference>
<evidence type="ECO:0000313" key="3">
    <source>
        <dbReference type="Proteomes" id="UP000315647"/>
    </source>
</evidence>
<protein>
    <recommendedName>
        <fullName evidence="1">PilZ domain-containing protein</fullName>
    </recommendedName>
</protein>
<evidence type="ECO:0000259" key="1">
    <source>
        <dbReference type="Pfam" id="PF07238"/>
    </source>
</evidence>
<gene>
    <name evidence="2" type="ORF">Enr10x_47820</name>
</gene>
<accession>A0A517QCS3</accession>
<feature type="domain" description="PilZ" evidence="1">
    <location>
        <begin position="39"/>
        <end position="129"/>
    </location>
</feature>
<organism evidence="2 3">
    <name type="scientific">Gimesia panareensis</name>
    <dbReference type="NCBI Taxonomy" id="2527978"/>
    <lineage>
        <taxon>Bacteria</taxon>
        <taxon>Pseudomonadati</taxon>
        <taxon>Planctomycetota</taxon>
        <taxon>Planctomycetia</taxon>
        <taxon>Planctomycetales</taxon>
        <taxon>Planctomycetaceae</taxon>
        <taxon>Gimesia</taxon>
    </lineage>
</organism>
<proteinExistence type="predicted"/>
<dbReference type="Pfam" id="PF07238">
    <property type="entry name" value="PilZ"/>
    <property type="match status" value="1"/>
</dbReference>
<dbReference type="Proteomes" id="UP000315647">
    <property type="component" value="Chromosome"/>
</dbReference>
<dbReference type="EMBL" id="CP037421">
    <property type="protein sequence ID" value="QDT29428.1"/>
    <property type="molecule type" value="Genomic_DNA"/>
</dbReference>
<sequence length="134" mass="15899">MMSLISLEQYSEKQNRAINRVLDTLDRIEQRTNVHYSEKRSHERKNFRGLVWLSIPDGTQEFDQAMTQVWSRSISQSGLSFIYPMRIYETQIRVGVPVGASQITWFRAEIVRQKEIQEEHFWEYGVRFLGKVSV</sequence>